<dbReference type="eggNOG" id="COG3637">
    <property type="taxonomic scope" value="Bacteria"/>
</dbReference>
<name>A0A081N1N1_9GAMM</name>
<proteinExistence type="predicted"/>
<feature type="signal peptide" evidence="1">
    <location>
        <begin position="1"/>
        <end position="20"/>
    </location>
</feature>
<dbReference type="Pfam" id="PF09411">
    <property type="entry name" value="PagL"/>
    <property type="match status" value="1"/>
</dbReference>
<keyword evidence="1" id="KW-0732">Signal</keyword>
<dbReference type="Proteomes" id="UP000028006">
    <property type="component" value="Unassembled WGS sequence"/>
</dbReference>
<dbReference type="Gene3D" id="2.40.160.20">
    <property type="match status" value="1"/>
</dbReference>
<protein>
    <recommendedName>
        <fullName evidence="4">Outer membrane protein beta-barrel domain-containing protein</fullName>
    </recommendedName>
</protein>
<evidence type="ECO:0000313" key="3">
    <source>
        <dbReference type="Proteomes" id="UP000028006"/>
    </source>
</evidence>
<evidence type="ECO:0000256" key="1">
    <source>
        <dbReference type="SAM" id="SignalP"/>
    </source>
</evidence>
<dbReference type="RefSeq" id="WP_034877719.1">
    <property type="nucleotide sequence ID" value="NZ_JOKG01000004.1"/>
</dbReference>
<comment type="caution">
    <text evidence="2">The sequence shown here is derived from an EMBL/GenBank/DDBJ whole genome shotgun (WGS) entry which is preliminary data.</text>
</comment>
<dbReference type="InterPro" id="IPR018550">
    <property type="entry name" value="Lipid-A_deacylase-rel"/>
</dbReference>
<dbReference type="EMBL" id="JOKG01000004">
    <property type="protein sequence ID" value="KEQ12354.1"/>
    <property type="molecule type" value="Genomic_DNA"/>
</dbReference>
<evidence type="ECO:0008006" key="4">
    <source>
        <dbReference type="Google" id="ProtNLM"/>
    </source>
</evidence>
<gene>
    <name evidence="2" type="ORF">GZ77_17540</name>
</gene>
<feature type="chain" id="PRO_5001760439" description="Outer membrane protein beta-barrel domain-containing protein" evidence="1">
    <location>
        <begin position="21"/>
        <end position="201"/>
    </location>
</feature>
<evidence type="ECO:0000313" key="2">
    <source>
        <dbReference type="EMBL" id="KEQ12354.1"/>
    </source>
</evidence>
<dbReference type="InterPro" id="IPR011250">
    <property type="entry name" value="OMP/PagP_B-barrel"/>
</dbReference>
<accession>A0A081N1N1</accession>
<reference evidence="2 3" key="1">
    <citation type="submission" date="2014-06" db="EMBL/GenBank/DDBJ databases">
        <title>Whole Genome Sequences of Three Symbiotic Endozoicomonas Bacteria.</title>
        <authorList>
            <person name="Neave M.J."/>
            <person name="Apprill A."/>
            <person name="Voolstra C.R."/>
        </authorList>
    </citation>
    <scope>NUCLEOTIDE SEQUENCE [LARGE SCALE GENOMIC DNA]</scope>
    <source>
        <strain evidence="2 3">LMG 24815</strain>
    </source>
</reference>
<dbReference type="AlphaFoldDB" id="A0A081N1N1"/>
<dbReference type="SUPFAM" id="SSF56925">
    <property type="entry name" value="OMPA-like"/>
    <property type="match status" value="1"/>
</dbReference>
<sequence>MKKGFFYAGMMSLLPFPASALDIRPDGLSASYGQYLPVVSGRKANYDHYRIGIQWDWGDELYRSDSLVMSGYFELGGSALKSRLNASDSPSPEGKDKATVVSFSPVFRFSSAHPLFGNAFPFLDAGVGGAWFSEKDLEKEKKSPINMGSHWLFEVRLGAGFTFGEGQRYSVSYGWLHYSNGGLARLNESIDFHSVSFAYRW</sequence>
<organism evidence="2 3">
    <name type="scientific">Endozoicomonas montiporae</name>
    <dbReference type="NCBI Taxonomy" id="1027273"/>
    <lineage>
        <taxon>Bacteria</taxon>
        <taxon>Pseudomonadati</taxon>
        <taxon>Pseudomonadota</taxon>
        <taxon>Gammaproteobacteria</taxon>
        <taxon>Oceanospirillales</taxon>
        <taxon>Endozoicomonadaceae</taxon>
        <taxon>Endozoicomonas</taxon>
    </lineage>
</organism>
<keyword evidence="3" id="KW-1185">Reference proteome</keyword>